<organism evidence="6 7">
    <name type="scientific">Fructobacillus americanaquae</name>
    <dbReference type="NCBI Taxonomy" id="2940302"/>
    <lineage>
        <taxon>Bacteria</taxon>
        <taxon>Bacillati</taxon>
        <taxon>Bacillota</taxon>
        <taxon>Bacilli</taxon>
        <taxon>Lactobacillales</taxon>
        <taxon>Lactobacillaceae</taxon>
        <taxon>Fructobacillus</taxon>
    </lineage>
</organism>
<evidence type="ECO:0000256" key="4">
    <source>
        <dbReference type="SAM" id="SignalP"/>
    </source>
</evidence>
<gene>
    <name evidence="6" type="ORF">M3M36_00755</name>
</gene>
<accession>A0ABY5C1D5</accession>
<feature type="domain" description="DUF1542" evidence="5">
    <location>
        <begin position="2936"/>
        <end position="2997"/>
    </location>
</feature>
<keyword evidence="7" id="KW-1185">Reference proteome</keyword>
<evidence type="ECO:0000313" key="6">
    <source>
        <dbReference type="EMBL" id="USS92177.1"/>
    </source>
</evidence>
<feature type="coiled-coil region" evidence="2">
    <location>
        <begin position="3206"/>
        <end position="3233"/>
    </location>
</feature>
<feature type="compositionally biased region" description="Polar residues" evidence="3">
    <location>
        <begin position="3503"/>
        <end position="3516"/>
    </location>
</feature>
<proteinExistence type="predicted"/>
<feature type="domain" description="DUF1542" evidence="5">
    <location>
        <begin position="876"/>
        <end position="933"/>
    </location>
</feature>
<feature type="signal peptide" evidence="4">
    <location>
        <begin position="1"/>
        <end position="19"/>
    </location>
</feature>
<dbReference type="Pfam" id="PF07564">
    <property type="entry name" value="DUF1542"/>
    <property type="match status" value="14"/>
</dbReference>
<feature type="domain" description="DUF1542" evidence="5">
    <location>
        <begin position="1436"/>
        <end position="1502"/>
    </location>
</feature>
<protein>
    <submittedName>
        <fullName evidence="6">DUF1542 domain-containing protein</fullName>
    </submittedName>
</protein>
<evidence type="ECO:0000256" key="2">
    <source>
        <dbReference type="SAM" id="Coils"/>
    </source>
</evidence>
<feature type="chain" id="PRO_5046289038" evidence="4">
    <location>
        <begin position="20"/>
        <end position="3551"/>
    </location>
</feature>
<evidence type="ECO:0000259" key="5">
    <source>
        <dbReference type="Pfam" id="PF07564"/>
    </source>
</evidence>
<dbReference type="EMBL" id="CP097122">
    <property type="protein sequence ID" value="USS92177.1"/>
    <property type="molecule type" value="Genomic_DNA"/>
</dbReference>
<evidence type="ECO:0000313" key="7">
    <source>
        <dbReference type="Proteomes" id="UP001056093"/>
    </source>
</evidence>
<dbReference type="InterPro" id="IPR011439">
    <property type="entry name" value="DUF1542"/>
</dbReference>
<feature type="domain" description="DUF1542" evidence="5">
    <location>
        <begin position="705"/>
        <end position="769"/>
    </location>
</feature>
<feature type="domain" description="DUF1542" evidence="5">
    <location>
        <begin position="633"/>
        <end position="700"/>
    </location>
</feature>
<feature type="domain" description="DUF1542" evidence="5">
    <location>
        <begin position="1910"/>
        <end position="1981"/>
    </location>
</feature>
<feature type="domain" description="DUF1542" evidence="5">
    <location>
        <begin position="803"/>
        <end position="872"/>
    </location>
</feature>
<feature type="domain" description="DUF1542" evidence="5">
    <location>
        <begin position="1666"/>
        <end position="1727"/>
    </location>
</feature>
<dbReference type="Gene3D" id="1.20.5.420">
    <property type="entry name" value="Immunoglobulin FC, subunit C"/>
    <property type="match status" value="3"/>
</dbReference>
<sequence length="3551" mass="371891">MYKAGKKWLVAGVVTFALASAGQIIMGHAPIDFGQDTTAYAADSSTNYWFGQNTDYYKRYTELPGQTQIPQSVQQTWGYARTEIPLLQAQTNLKFDSLNYDATTGLYRLTIKMNVPQLTQSGAGRTSYLDLGFSDSLSAKTSGIPSLIAANGNPGTLVANGNGIYSNNFSAGGYVGGTSTISIQLNPVKIQKNDEISVMYSSDTGTTGYHPIFSTVRTMGYNEFGLQFNQTLLKQMKTNSTNTINNSKLSTKQKAAEQAKVNSVTTDEDFVNKLQDIDKEIDAKSKANAVSIATQRAIALQQYKDAHNVDKLLANIANDSTLTSDQKAAQSKQINDAIAVINGNLGNATDSDDVAAVIADTSQDNIIASAYKSGVDLATQIKNAQAAIDDQIAKSKALVNSNNVLTDAEKSAQSSAIDAIGTAVKNNIAAKTSADDINATQAAGVKNLTDLDTAKPNAYTALTNKANTAVATINNDENLTDAEKATRKSQVTDALKKLTDHIDQATDPGVVDSLKNNTDLDVAITTATSDNGVTPIGTQRDNANKQIDQAVSDTKSKINQDPTLTAQEKATQLANVDKAASEAKTAIANGSAQIVANAVSRAQGAIAGSYIAGKPLSDRQQDAEKDLQATTETAKHNLDDQVAQANNDVNNNHYLTDDEKAAQKQAIQNAANAILAKISNATNADDIDAILNDGKNVVSNLNGQKLDARTTINNAAQDAKAKVNNNNALTADEKTKRVSQIEAAQAAAKQAVDAATDADTIAKIPANGSDFDKSIKSATDFSNVTSLNDQQANAGVAVANAGQAAKDALDAAKTASENAINQDGSLTSEQKAMQKAAIDAAVSNAKNNIASTTNADDVTKARDVAVAAILKMTSDKTNSRESLAKNAQDAIDKINQYDALTSGEKASRIQQIQDAYNTATTAIDDATNSQVIASVGNTTGFTNAVAKATDFSNVLSLADQKTAADKQIDDITAVIKANIDADTNLSSEDKTAQKSTIDAVAASKKNVIDSATNADGIVTAKNVAVQTINGLDKTNADRAMSVQASSTHATINGNPALTQAQKAAFNKQIDDAKQTAQSNVNNATDSSTVASLIDSQNSDYAKQLQNVLAQAGQTPSIQAQQTAANQAIDAATTAAKAKVDADSLIADADKQAQKDALDAVANQAKTTIQQAATADDINQAQANGTNTLNSLDKINADKVASHQASSAHATINDNPALTQTQKDIFNKQIDDAKQTVQDNVNKATDASTIVSLVSSQNSDYAKQLQNILTNASSTPSLDIQKTTASQAIDDAANTVKSDVDADRSNQKAVIDAQASNAKQAVQNANNADEVNQAQTQGIQSINDLANAKKSASQAVKDDAQKARDVINNSPVLTTVEKANRNKQIDAAVTNAQNAIDQATTPDDVNQVVLDTSDFKTSLAASVDTSQVPSIQAQQVAAGKVIDAATTAAKDKINADTNLSDTDKQAQKDALDAVANKAKDNIQQATTADTINQVRDNGTDALSSLDKTNADKAVSDQASSAHAAINGNPALTQAQKDAFNKQINDAKQTAQDNVNNATDSSTVASLVDSQNSDYAKQLQNVLAQAGQTPSIQAQQTAANEAIDAATTAAKAKVDADSSITDADKQAQKDALDIVANQAKAIIQQATTADAVNQAQVNGANALNSLDKTNADNMIATKAKDARSLINNSSALSDNEKANRNNKINAAISKVQSKVNQATTPEEVNAAIADTSDFSSALANATNMDNIETIAQQQTDAGKVIDAANAAAKAKVDADTNLSDADKAAQKATLDSLANAAKQNIQNAQTADDITKAQNTGVKSLNDLDKTTADKQLSDKVAQAHATVNSDNDLLQAEKDARNQAIDTATKTVQDTINKATTLDDIAKALANGADFDSAISKATSTTEVTPLAGQKAAAAEAIDNAVTAAKAKIEADTNLSDVDKQAQEATINDLANKAKTNINAATNADGVTAAKTTGVNSITNLDKTSVDANLVKQVQAAHTAVNNNPALSSAEKQRRNQAIDDAAKAAQDVVNKATTIDDANTVISSGNTLDNALKSATSSDGVKTVAGQQVDAGTEIDDAAAKAKQAIDADKTLTDVDKQAQKDVINSQADMFKKAINAANNADDISKNTAAGVKFLQDLTDAKMQANVKLASDVQNAHDAVNNNKALSQAQKDARNKQIEDAKTAAQDVINKATTLDGVNGALADGSDYDRAMKNAQDISNVSSVADQQKAAIVAIQQAVDEAKQVVDADTNLSDTDKQAQKDALDIVANQAKTAIQQAATADDINQAQANGINSLNNLNKTANDESVAKQAADAHAAINDNPALTQAQKDGFNKQIDDAKNAAQEIVNKATDPSTASAAVDTLNSDYAKQLATIAQQVSAIPSLDSQKTTANQAIDNAANTVKSGIDADKNLSDVDKTAQKTVVDSQVTAAKQAIADANDADNVNTAQAQGVKAINDLANAKTSADDMIVNAVKTAHDAINNNPALSTAEKASRNAAIDTAASKVQGVVNQATTPDAVNAAIADSSEFKVALITATDTNGVETIAQQQADAKKAIDAANAAAKGKVDADTNLTDTDKQAQKDALDIVANQAKAIIQQATTADAVNQAQVNGANALDNMDKTVDDESVAKQAADAHAAINDNPALTQAQKDGFNKQIDDAKNAAQEIVNKATDPSTASAAVDSLNSDYAKQLATIAQQASAVPSLDSQKATANQAIQQAADQAKQTIDVDKTLTGAQKNDQKAAIDAIVKSATDAINQAMDADSINKIQINMTDALNNIHDQKADALSKLQKQADDANHAIDANNALTTDQKQAAHEAVAKALTNAQAVTDRTTNAEDVVNSGNQAAYNKALQDIADGLAKVPSLVDQVHAAIEKLTEAVNKAKDALSGPDADAQKKALDKVLSDGTAKLNAQTNADDLKKTLVDVLNTVNGLNQSKTDALTDLDAQSKKATDTINADPSFTDDEKATRVAAVAKALQDAHDAINEAIDLPGVDAARKATAFSETLNDATSDAGVQTLADRKTDAKKTLQDAADKTKSAIDADKTLTGAQKTAQKQAINQALKIAQNQVDAATTATKVDVSKATNLPTFDALNKAKSDAHQTEDKTYNDAKKAIQNNNDLTDAEKQVRISDLDKAQQLASDAIDQAVTPDEIKTANETTAFDNAVKSATDFSKVTPLAERKQAGVATINAAEQKAIDEVNANPKLDADAKTRQIDVLKQQAQDAIAKLNDQSNAQAVVDFIPTVVPTFEKLNQSKIDARARLQNNAATTKAAIDADDNLSNAQKQDQKDGVDAALKQAVIDVDNGQDVLTINGIPDGSTAVKKINQGHVRATKTPAQQEEELNEQIDDQAAKVKAEIDADVTLRDAEKSAQKHTIDSFVAETKAKIAGLTKYQDRLDVVNQALDLLKNLHQQGKPLTEQKSDAITTIDQMAYQIRTQIANDSRLTKAQKDADYQLVEGAVAKAKSQVNAALNADEIVAGLDYGTVQLEAAYQQKVQEQYDEKQSTTPETISVLPQTGETEKKHEEALVAEALVDSMAGFFLSKMNRRRQCEK</sequence>
<feature type="domain" description="DUF1542" evidence="5">
    <location>
        <begin position="1506"/>
        <end position="1564"/>
    </location>
</feature>
<keyword evidence="2" id="KW-0175">Coiled coil</keyword>
<name>A0ABY5C1D5_9LACO</name>
<feature type="domain" description="DUF1542" evidence="5">
    <location>
        <begin position="3094"/>
        <end position="3157"/>
    </location>
</feature>
<feature type="domain" description="DUF1542" evidence="5">
    <location>
        <begin position="1033"/>
        <end position="1091"/>
    </location>
</feature>
<dbReference type="NCBIfam" id="TIGR03715">
    <property type="entry name" value="KxYKxGKxW"/>
    <property type="match status" value="1"/>
</dbReference>
<dbReference type="Pfam" id="PF19258">
    <property type="entry name" value="KxYKxGKxW_sig"/>
    <property type="match status" value="1"/>
</dbReference>
<feature type="domain" description="DUF1542" evidence="5">
    <location>
        <begin position="454"/>
        <end position="518"/>
    </location>
</feature>
<dbReference type="Proteomes" id="UP001056093">
    <property type="component" value="Chromosome"/>
</dbReference>
<evidence type="ECO:0000256" key="1">
    <source>
        <dbReference type="ARBA" id="ARBA00022729"/>
    </source>
</evidence>
<feature type="domain" description="DUF1542" evidence="5">
    <location>
        <begin position="1347"/>
        <end position="1407"/>
    </location>
</feature>
<dbReference type="InterPro" id="IPR022263">
    <property type="entry name" value="KxYKxGKxW"/>
</dbReference>
<evidence type="ECO:0000256" key="3">
    <source>
        <dbReference type="SAM" id="MobiDB-lite"/>
    </source>
</evidence>
<reference evidence="6" key="1">
    <citation type="submission" date="2022-05" db="EMBL/GenBank/DDBJ databases">
        <authorList>
            <person name="Oliphant S.A."/>
            <person name="Watson-Haigh N.S."/>
            <person name="Sumby K.M."/>
            <person name="Gardner J.M."/>
            <person name="Jiranek V."/>
        </authorList>
    </citation>
    <scope>NUCLEOTIDE SEQUENCE</scope>
    <source>
        <strain evidence="6">KI3_B9</strain>
    </source>
</reference>
<feature type="domain" description="DUF1542" evidence="5">
    <location>
        <begin position="2229"/>
        <end position="2300"/>
    </location>
</feature>
<feature type="region of interest" description="Disordered" evidence="3">
    <location>
        <begin position="3497"/>
        <end position="3517"/>
    </location>
</feature>
<feature type="coiled-coil region" evidence="2">
    <location>
        <begin position="3014"/>
        <end position="3074"/>
    </location>
</feature>
<keyword evidence="1 4" id="KW-0732">Signal</keyword>